<evidence type="ECO:0000313" key="3">
    <source>
        <dbReference type="Proteomes" id="UP000094444"/>
    </source>
</evidence>
<dbReference type="EMBL" id="MAVT02000346">
    <property type="protein sequence ID" value="POS76662.1"/>
    <property type="molecule type" value="Genomic_DNA"/>
</dbReference>
<sequence length="534" mass="61230">MPQKARRSKQLESAIGFYWENLDKIQKEHLPILQVLRAIEIPVYTVNPLRMRLWSQSATTTGQSCTPELSELEYLHKKWFSDCELNMAPAKDCLEDLKGIQYRVACLWLRAGANSPTPDEDPHVALEAAQSFLEREPTTENITSYLHTMALLVYSSRKTLEYIARMLSLWVQISKTHGGDLSTEQDAREQVLWCSKALCYEQQTWHLLMSCPWTVACALHLLTDDTPEPRMHHCTDSVPTKPEGMQDAESDDDESKVRIVRGKAAWPQEFTAVIAAIGNPMVQRMLGGCFRLDASRRESEQLLMAVRPFINDEDQSQKRSVHINLVSNMSRNEIKESDVIQMIQEYWKNQASSNTDRSAKKGFKLLSELADTSALSDNHLFMNLNRPKAHPECIIAQDWTAKRHVTNQLFPYIGVSRHVCQTGNSFLWAVLQHTDKHPTAYTKNFTMYDAWRRMIPGTRDAYHLCMVPEQSPIPVKRRVADELLAQMRRRLNSDRTVALLKAQLRTARGEEIGSDREEKSSEWDSDEDQLPQGD</sequence>
<dbReference type="Proteomes" id="UP000094444">
    <property type="component" value="Unassembled WGS sequence"/>
</dbReference>
<accession>A0A2P5I2A9</accession>
<evidence type="ECO:0000256" key="1">
    <source>
        <dbReference type="SAM" id="MobiDB-lite"/>
    </source>
</evidence>
<dbReference type="InParanoid" id="A0A2P5I2A9"/>
<organism evidence="2 3">
    <name type="scientific">Diaporthe helianthi</name>
    <dbReference type="NCBI Taxonomy" id="158607"/>
    <lineage>
        <taxon>Eukaryota</taxon>
        <taxon>Fungi</taxon>
        <taxon>Dikarya</taxon>
        <taxon>Ascomycota</taxon>
        <taxon>Pezizomycotina</taxon>
        <taxon>Sordariomycetes</taxon>
        <taxon>Sordariomycetidae</taxon>
        <taxon>Diaporthales</taxon>
        <taxon>Diaporthaceae</taxon>
        <taxon>Diaporthe</taxon>
    </lineage>
</organism>
<gene>
    <name evidence="2" type="ORF">DHEL01_v204950</name>
</gene>
<dbReference type="AlphaFoldDB" id="A0A2P5I2A9"/>
<feature type="compositionally biased region" description="Acidic residues" evidence="1">
    <location>
        <begin position="523"/>
        <end position="534"/>
    </location>
</feature>
<proteinExistence type="predicted"/>
<feature type="region of interest" description="Disordered" evidence="1">
    <location>
        <begin position="508"/>
        <end position="534"/>
    </location>
</feature>
<keyword evidence="3" id="KW-1185">Reference proteome</keyword>
<name>A0A2P5I2A9_DIAHE</name>
<reference evidence="2" key="1">
    <citation type="submission" date="2017-09" db="EMBL/GenBank/DDBJ databases">
        <title>Polyketide synthases of a Diaporthe helianthi virulent isolate.</title>
        <authorList>
            <person name="Baroncelli R."/>
        </authorList>
    </citation>
    <scope>NUCLEOTIDE SEQUENCE [LARGE SCALE GENOMIC DNA]</scope>
    <source>
        <strain evidence="2">7/96</strain>
    </source>
</reference>
<evidence type="ECO:0000313" key="2">
    <source>
        <dbReference type="EMBL" id="POS76662.1"/>
    </source>
</evidence>
<protein>
    <submittedName>
        <fullName evidence="2">Uncharacterized protein</fullName>
    </submittedName>
</protein>
<feature type="compositionally biased region" description="Basic and acidic residues" evidence="1">
    <location>
        <begin position="508"/>
        <end position="522"/>
    </location>
</feature>
<dbReference type="OrthoDB" id="5238287at2759"/>
<comment type="caution">
    <text evidence="2">The sequence shown here is derived from an EMBL/GenBank/DDBJ whole genome shotgun (WGS) entry which is preliminary data.</text>
</comment>